<comment type="caution">
    <text evidence="1">The sequence shown here is derived from an EMBL/GenBank/DDBJ whole genome shotgun (WGS) entry which is preliminary data.</text>
</comment>
<gene>
    <name evidence="1" type="ORF">H8E79_03750</name>
</gene>
<organism evidence="1 2">
    <name type="scientific">Candidatus Desulfatifera sulfidica</name>
    <dbReference type="NCBI Taxonomy" id="2841691"/>
    <lineage>
        <taxon>Bacteria</taxon>
        <taxon>Pseudomonadati</taxon>
        <taxon>Thermodesulfobacteriota</taxon>
        <taxon>Desulfobulbia</taxon>
        <taxon>Desulfobulbales</taxon>
        <taxon>Desulfobulbaceae</taxon>
        <taxon>Candidatus Desulfatifera</taxon>
    </lineage>
</organism>
<reference evidence="1 2" key="1">
    <citation type="submission" date="2020-08" db="EMBL/GenBank/DDBJ databases">
        <title>Bridging the membrane lipid divide: bacteria of the FCB group superphylum have the potential to synthesize archaeal ether lipids.</title>
        <authorList>
            <person name="Villanueva L."/>
            <person name="Von Meijenfeldt F.A.B."/>
            <person name="Westbye A.B."/>
            <person name="Yadav S."/>
            <person name="Hopmans E.C."/>
            <person name="Dutilh B.E."/>
            <person name="Sinninghe Damste J.S."/>
        </authorList>
    </citation>
    <scope>NUCLEOTIDE SEQUENCE [LARGE SCALE GENOMIC DNA]</scope>
    <source>
        <strain evidence="1">NIOZ-UU81</strain>
    </source>
</reference>
<evidence type="ECO:0000313" key="1">
    <source>
        <dbReference type="EMBL" id="MBC8208268.1"/>
    </source>
</evidence>
<name>A0A8J6TA43_9BACT</name>
<evidence type="ECO:0000313" key="2">
    <source>
        <dbReference type="Proteomes" id="UP000599024"/>
    </source>
</evidence>
<dbReference type="Proteomes" id="UP000599024">
    <property type="component" value="Unassembled WGS sequence"/>
</dbReference>
<accession>A0A8J6TA43</accession>
<protein>
    <submittedName>
        <fullName evidence="1">Uncharacterized protein</fullName>
    </submittedName>
</protein>
<dbReference type="AlphaFoldDB" id="A0A8J6TA43"/>
<dbReference type="EMBL" id="JACNLK010000032">
    <property type="protein sequence ID" value="MBC8208268.1"/>
    <property type="molecule type" value="Genomic_DNA"/>
</dbReference>
<sequence>MTNQENNTAQESRLIPVLREGVAVIQMIVYKELRNHLGAKHPDRGPGFLGLLSGALTNALFGSNNPEPRFQDFFKTNRGLIEQELLGLAQELPHLQDPLSDALRILTLCDQQEELAPSDLLVQADALGLLNHDRELPLPSVFMETVRQLGSSHNLIIPPTSITTEDDQLVTQ</sequence>
<proteinExistence type="predicted"/>